<keyword evidence="2" id="KW-1185">Reference proteome</keyword>
<protein>
    <recommendedName>
        <fullName evidence="3">Selenoprotein B glycine/betaine/sarcosine/D-proline reductase</fullName>
    </recommendedName>
</protein>
<evidence type="ECO:0008006" key="3">
    <source>
        <dbReference type="Google" id="ProtNLM"/>
    </source>
</evidence>
<dbReference type="Proteomes" id="UP000011863">
    <property type="component" value="Chromosome"/>
</dbReference>
<reference evidence="1 2" key="1">
    <citation type="journal article" date="2013" name="Int. J. Syst. Evol. Microbiol.">
        <title>Ilumatobacter nonamiense sp. nov. and Ilumatobacter coccineum sp. nov., isolated from seashore sand.</title>
        <authorList>
            <person name="Matsumoto A."/>
            <person name="Kasai H."/>
            <person name="Matsuo Y."/>
            <person name="Shizuri Y."/>
            <person name="Ichikawa N."/>
            <person name="Fujita N."/>
            <person name="Omura S."/>
            <person name="Takahashi Y."/>
        </authorList>
    </citation>
    <scope>NUCLEOTIDE SEQUENCE [LARGE SCALE GENOMIC DNA]</scope>
    <source>
        <strain evidence="2">NBRC 103263 / KCTC 29153 / YM16-304</strain>
    </source>
</reference>
<dbReference type="RefSeq" id="WP_015440821.1">
    <property type="nucleotide sequence ID" value="NC_020520.1"/>
</dbReference>
<proteinExistence type="predicted"/>
<dbReference type="EMBL" id="AP012057">
    <property type="protein sequence ID" value="BAN01574.1"/>
    <property type="molecule type" value="Genomic_DNA"/>
</dbReference>
<evidence type="ECO:0000313" key="2">
    <source>
        <dbReference type="Proteomes" id="UP000011863"/>
    </source>
</evidence>
<name>A0A6C7DZQ4_ILUCY</name>
<evidence type="ECO:0000313" key="1">
    <source>
        <dbReference type="EMBL" id="BAN01574.1"/>
    </source>
</evidence>
<dbReference type="GO" id="GO:0050485">
    <property type="term" value="F:oxidoreductase activity, acting on X-H and Y-H to form an X-Y bond, with a disulfide as acceptor"/>
    <property type="evidence" value="ECO:0007669"/>
    <property type="project" value="InterPro"/>
</dbReference>
<dbReference type="AlphaFoldDB" id="A0A6C7DZQ4"/>
<accession>A0A6C7DZQ4</accession>
<organism evidence="1 2">
    <name type="scientific">Ilumatobacter coccineus (strain NBRC 103263 / KCTC 29153 / YM16-304)</name>
    <dbReference type="NCBI Taxonomy" id="1313172"/>
    <lineage>
        <taxon>Bacteria</taxon>
        <taxon>Bacillati</taxon>
        <taxon>Actinomycetota</taxon>
        <taxon>Acidimicrobiia</taxon>
        <taxon>Acidimicrobiales</taxon>
        <taxon>Ilumatobacteraceae</taxon>
        <taxon>Ilumatobacter</taxon>
    </lineage>
</organism>
<gene>
    <name evidence="1" type="ORF">YM304_12600</name>
</gene>
<dbReference type="OrthoDB" id="1550957at2"/>
<sequence length="170" mass="19342">MAERSDRQVSHRSFVSYIDKSREYYAAHGYEQPYRWAAFDEVPFAPLTRPLAESNVAVVTTSFLHHHDSHFGAPATDKQVYSYPVADVPDRMFTDDLSWDKGETHTNDTESFLPLRTLQRLADDGRIGRVNDRFFGVPTEYSQRKTGLDAEQIGEWCADDGVDVALLVPL</sequence>
<dbReference type="KEGG" id="aym:YM304_12600"/>